<protein>
    <recommendedName>
        <fullName evidence="5">Dirigent protein</fullName>
    </recommendedName>
</protein>
<evidence type="ECO:0000256" key="5">
    <source>
        <dbReference type="RuleBase" id="RU363099"/>
    </source>
</evidence>
<keyword evidence="8" id="KW-1185">Reference proteome</keyword>
<evidence type="ECO:0000256" key="3">
    <source>
        <dbReference type="ARBA" id="ARBA00022525"/>
    </source>
</evidence>
<evidence type="ECO:0000256" key="1">
    <source>
        <dbReference type="ARBA" id="ARBA00010746"/>
    </source>
</evidence>
<dbReference type="OrthoDB" id="583353at2759"/>
<reference evidence="7 8" key="1">
    <citation type="journal article" date="2019" name="Sci. Rep.">
        <title>A high-quality genome of Eragrostis curvula grass provides insights into Poaceae evolution and supports new strategies to enhance forage quality.</title>
        <authorList>
            <person name="Carballo J."/>
            <person name="Santos B.A.C.M."/>
            <person name="Zappacosta D."/>
            <person name="Garbus I."/>
            <person name="Selva J.P."/>
            <person name="Gallo C.A."/>
            <person name="Diaz A."/>
            <person name="Albertini E."/>
            <person name="Caccamo M."/>
            <person name="Echenique V."/>
        </authorList>
    </citation>
    <scope>NUCLEOTIDE SEQUENCE [LARGE SCALE GENOMIC DNA]</scope>
    <source>
        <strain evidence="8">cv. Victoria</strain>
        <tissue evidence="7">Leaf</tissue>
    </source>
</reference>
<name>A0A5J9WPW5_9POAL</name>
<comment type="similarity">
    <text evidence="1 5">Belongs to the plant dirigent protein family.</text>
</comment>
<gene>
    <name evidence="7" type="ORF">EJB05_01269</name>
</gene>
<dbReference type="PROSITE" id="PS51752">
    <property type="entry name" value="JACALIN_LECTIN"/>
    <property type="match status" value="1"/>
</dbReference>
<dbReference type="GO" id="GO:0009699">
    <property type="term" value="P:phenylpropanoid biosynthetic process"/>
    <property type="evidence" value="ECO:0007669"/>
    <property type="project" value="UniProtKB-ARBA"/>
</dbReference>
<sequence>VASLLAPGTMAAQHNEINIRGLYLYHTPLGPNANQSTVVNPGSLGNMAVNNWTVYDGPGSDAKIVARAQGFHIQAGNWHNSFSLVFENERYKGSTLQVMGIVVERGEWAIVGGTGEFAMATGVIHKRFHQQRSDGNIMELTIQGFCPVLNGTLVSNKVVNFLSYLTTYTFGRLTLVFFLQKGQATCMQQHIHKIGTWGGNGGSAQDITEPPKRLQSITIKSGQVIDSITFSYIDQAGQERTAGPWGGPGGFPHAIQLASDEVVKEISGTYGTYDGATVITSFKLVTNVQTFGPWAVEKGTPFSVPVQSGSGIVGFFARAGKYLDAIGIHVSRA</sequence>
<keyword evidence="4" id="KW-0430">Lectin</keyword>
<dbReference type="GO" id="GO:0030246">
    <property type="term" value="F:carbohydrate binding"/>
    <property type="evidence" value="ECO:0007669"/>
    <property type="project" value="UniProtKB-KW"/>
</dbReference>
<dbReference type="InterPro" id="IPR044859">
    <property type="entry name" value="Allene_oxi_cyc_Dirigent"/>
</dbReference>
<evidence type="ECO:0000259" key="6">
    <source>
        <dbReference type="PROSITE" id="PS51752"/>
    </source>
</evidence>
<feature type="domain" description="Jacalin-type lectin" evidence="6">
    <location>
        <begin position="191"/>
        <end position="332"/>
    </location>
</feature>
<dbReference type="SMART" id="SM00915">
    <property type="entry name" value="Jacalin"/>
    <property type="match status" value="1"/>
</dbReference>
<feature type="non-terminal residue" evidence="7">
    <location>
        <position position="1"/>
    </location>
</feature>
<comment type="subcellular location">
    <subcellularLocation>
        <location evidence="5">Secreted</location>
        <location evidence="5">Extracellular space</location>
        <location evidence="5">Apoplast</location>
    </subcellularLocation>
</comment>
<dbReference type="Pfam" id="PF01419">
    <property type="entry name" value="Jacalin"/>
    <property type="match status" value="1"/>
</dbReference>
<keyword evidence="5" id="KW-0052">Apoplast</keyword>
<dbReference type="EMBL" id="RWGY01000002">
    <property type="protein sequence ID" value="TVU49925.1"/>
    <property type="molecule type" value="Genomic_DNA"/>
</dbReference>
<organism evidence="7 8">
    <name type="scientific">Eragrostis curvula</name>
    <name type="common">weeping love grass</name>
    <dbReference type="NCBI Taxonomy" id="38414"/>
    <lineage>
        <taxon>Eukaryota</taxon>
        <taxon>Viridiplantae</taxon>
        <taxon>Streptophyta</taxon>
        <taxon>Embryophyta</taxon>
        <taxon>Tracheophyta</taxon>
        <taxon>Spermatophyta</taxon>
        <taxon>Magnoliopsida</taxon>
        <taxon>Liliopsida</taxon>
        <taxon>Poales</taxon>
        <taxon>Poaceae</taxon>
        <taxon>PACMAD clade</taxon>
        <taxon>Chloridoideae</taxon>
        <taxon>Eragrostideae</taxon>
        <taxon>Eragrostidinae</taxon>
        <taxon>Eragrostis</taxon>
    </lineage>
</organism>
<dbReference type="Gramene" id="TVU49925">
    <property type="protein sequence ID" value="TVU49925"/>
    <property type="gene ID" value="EJB05_01269"/>
</dbReference>
<dbReference type="Proteomes" id="UP000324897">
    <property type="component" value="Chromosome 6"/>
</dbReference>
<evidence type="ECO:0000313" key="7">
    <source>
        <dbReference type="EMBL" id="TVU49925.1"/>
    </source>
</evidence>
<evidence type="ECO:0000256" key="4">
    <source>
        <dbReference type="ARBA" id="ARBA00022734"/>
    </source>
</evidence>
<keyword evidence="3 5" id="KW-0964">Secreted</keyword>
<dbReference type="PANTHER" id="PTHR46506">
    <property type="entry name" value="OS05G0143600 PROTEIN"/>
    <property type="match status" value="1"/>
</dbReference>
<dbReference type="SUPFAM" id="SSF51101">
    <property type="entry name" value="Mannose-binding lectins"/>
    <property type="match status" value="1"/>
</dbReference>
<dbReference type="Gene3D" id="2.100.10.30">
    <property type="entry name" value="Jacalin-like lectin domain"/>
    <property type="match status" value="1"/>
</dbReference>
<dbReference type="Pfam" id="PF03018">
    <property type="entry name" value="Dirigent"/>
    <property type="match status" value="1"/>
</dbReference>
<dbReference type="InterPro" id="IPR033734">
    <property type="entry name" value="Jacalin-like_lectin_dom_plant"/>
</dbReference>
<accession>A0A5J9WPW5</accession>
<dbReference type="AlphaFoldDB" id="A0A5J9WPW5"/>
<comment type="caution">
    <text evidence="7">The sequence shown here is derived from an EMBL/GenBank/DDBJ whole genome shotgun (WGS) entry which is preliminary data.</text>
</comment>
<dbReference type="CDD" id="cd09612">
    <property type="entry name" value="Jacalin"/>
    <property type="match status" value="1"/>
</dbReference>
<comment type="subunit">
    <text evidence="2 5">Homodimer.</text>
</comment>
<dbReference type="InterPro" id="IPR004265">
    <property type="entry name" value="Dirigent"/>
</dbReference>
<evidence type="ECO:0000256" key="2">
    <source>
        <dbReference type="ARBA" id="ARBA00011738"/>
    </source>
</evidence>
<dbReference type="InterPro" id="IPR001229">
    <property type="entry name" value="Jacalin-like_lectin_dom"/>
</dbReference>
<comment type="function">
    <text evidence="5">Dirigent proteins impart stereoselectivity on the phenoxy radical-coupling reaction, yielding optically active lignans from two molecules of coniferyl alcohol in the biosynthesis of lignans, flavonolignans, and alkaloids and thus plays a central role in plant secondary metabolism.</text>
</comment>
<dbReference type="InterPro" id="IPR036404">
    <property type="entry name" value="Jacalin-like_lectin_dom_sf"/>
</dbReference>
<evidence type="ECO:0000313" key="8">
    <source>
        <dbReference type="Proteomes" id="UP000324897"/>
    </source>
</evidence>
<dbReference type="GO" id="GO:0048046">
    <property type="term" value="C:apoplast"/>
    <property type="evidence" value="ECO:0007669"/>
    <property type="project" value="UniProtKB-SubCell"/>
</dbReference>
<proteinExistence type="inferred from homology"/>
<dbReference type="Gene3D" id="2.40.480.10">
    <property type="entry name" value="Allene oxide cyclase-like"/>
    <property type="match status" value="1"/>
</dbReference>